<dbReference type="InterPro" id="IPR013632">
    <property type="entry name" value="Rad51_C"/>
</dbReference>
<dbReference type="GO" id="GO:0008821">
    <property type="term" value="F:crossover junction DNA endonuclease activity"/>
    <property type="evidence" value="ECO:0007669"/>
    <property type="project" value="TreeGrafter"/>
</dbReference>
<dbReference type="InterPro" id="IPR016467">
    <property type="entry name" value="DNA_recomb/repair_RecA-like"/>
</dbReference>
<dbReference type="InterPro" id="IPR003593">
    <property type="entry name" value="AAA+_ATPase"/>
</dbReference>
<dbReference type="InterPro" id="IPR027417">
    <property type="entry name" value="P-loop_NTPase"/>
</dbReference>
<evidence type="ECO:0000256" key="3">
    <source>
        <dbReference type="ARBA" id="ARBA00022763"/>
    </source>
</evidence>
<proteinExistence type="predicted"/>
<dbReference type="InterPro" id="IPR052093">
    <property type="entry name" value="HR_Repair_Mediator"/>
</dbReference>
<comment type="caution">
    <text evidence="9">The sequence shown here is derived from an EMBL/GenBank/DDBJ whole genome shotgun (WGS) entry which is preliminary data.</text>
</comment>
<evidence type="ECO:0000259" key="8">
    <source>
        <dbReference type="PROSITE" id="PS50162"/>
    </source>
</evidence>
<dbReference type="EMBL" id="JAAAHY010000360">
    <property type="protein sequence ID" value="KAF9964462.1"/>
    <property type="molecule type" value="Genomic_DNA"/>
</dbReference>
<evidence type="ECO:0000256" key="1">
    <source>
        <dbReference type="ARBA" id="ARBA00004123"/>
    </source>
</evidence>
<dbReference type="Proteomes" id="UP000738359">
    <property type="component" value="Unassembled WGS sequence"/>
</dbReference>
<gene>
    <name evidence="9" type="primary">RAD51C</name>
    <name evidence="9" type="ORF">BGZ70_006422</name>
</gene>
<evidence type="ECO:0000313" key="10">
    <source>
        <dbReference type="Proteomes" id="UP000738359"/>
    </source>
</evidence>
<dbReference type="GO" id="GO:0000400">
    <property type="term" value="F:four-way junction DNA binding"/>
    <property type="evidence" value="ECO:0007669"/>
    <property type="project" value="TreeGrafter"/>
</dbReference>
<evidence type="ECO:0000256" key="5">
    <source>
        <dbReference type="ARBA" id="ARBA00023204"/>
    </source>
</evidence>
<dbReference type="InterPro" id="IPR020588">
    <property type="entry name" value="RecA_ATP-bd"/>
</dbReference>
<accession>A0A9P6M3Y4</accession>
<dbReference type="OrthoDB" id="5957327at2759"/>
<dbReference type="AlphaFoldDB" id="A0A9P6M3Y4"/>
<evidence type="ECO:0000256" key="7">
    <source>
        <dbReference type="ARBA" id="ARBA00040674"/>
    </source>
</evidence>
<keyword evidence="4" id="KW-0067">ATP-binding</keyword>
<dbReference type="GO" id="GO:0033063">
    <property type="term" value="C:Rad51B-Rad51C-Rad51D-XRCC2 complex"/>
    <property type="evidence" value="ECO:0007669"/>
    <property type="project" value="TreeGrafter"/>
</dbReference>
<keyword evidence="5" id="KW-0234">DNA repair</keyword>
<comment type="subcellular location">
    <subcellularLocation>
        <location evidence="1">Nucleus</location>
    </subcellularLocation>
</comment>
<keyword evidence="10" id="KW-1185">Reference proteome</keyword>
<dbReference type="Gene3D" id="3.40.50.300">
    <property type="entry name" value="P-loop containing nucleotide triphosphate hydrolases"/>
    <property type="match status" value="1"/>
</dbReference>
<organism evidence="9 10">
    <name type="scientific">Mortierella alpina</name>
    <name type="common">Oleaginous fungus</name>
    <name type="synonym">Mortierella renispora</name>
    <dbReference type="NCBI Taxonomy" id="64518"/>
    <lineage>
        <taxon>Eukaryota</taxon>
        <taxon>Fungi</taxon>
        <taxon>Fungi incertae sedis</taxon>
        <taxon>Mucoromycota</taxon>
        <taxon>Mortierellomycotina</taxon>
        <taxon>Mortierellomycetes</taxon>
        <taxon>Mortierellales</taxon>
        <taxon>Mortierellaceae</taxon>
        <taxon>Mortierella</taxon>
    </lineage>
</organism>
<dbReference type="PIRSF" id="PIRSF005856">
    <property type="entry name" value="Rad51"/>
    <property type="match status" value="1"/>
</dbReference>
<dbReference type="GO" id="GO:0007131">
    <property type="term" value="P:reciprocal meiotic recombination"/>
    <property type="evidence" value="ECO:0007669"/>
    <property type="project" value="TreeGrafter"/>
</dbReference>
<keyword evidence="6" id="KW-0539">Nucleus</keyword>
<dbReference type="PANTHER" id="PTHR46239">
    <property type="entry name" value="DNA REPAIR PROTEIN RAD51 HOMOLOG 3 RAD51C"/>
    <property type="match status" value="1"/>
</dbReference>
<evidence type="ECO:0000256" key="4">
    <source>
        <dbReference type="ARBA" id="ARBA00022840"/>
    </source>
</evidence>
<dbReference type="SUPFAM" id="SSF52540">
    <property type="entry name" value="P-loop containing nucleoside triphosphate hydrolases"/>
    <property type="match status" value="1"/>
</dbReference>
<dbReference type="PROSITE" id="PS50162">
    <property type="entry name" value="RECA_2"/>
    <property type="match status" value="1"/>
</dbReference>
<protein>
    <recommendedName>
        <fullName evidence="7">DNA repair protein RAD51 homolog 3</fullName>
    </recommendedName>
</protein>
<dbReference type="GO" id="GO:0033065">
    <property type="term" value="C:Rad51C-XRCC3 complex"/>
    <property type="evidence" value="ECO:0007669"/>
    <property type="project" value="TreeGrafter"/>
</dbReference>
<dbReference type="PANTHER" id="PTHR46239:SF1">
    <property type="entry name" value="DNA REPAIR PROTEIN RAD51 HOMOLOG 3"/>
    <property type="match status" value="1"/>
</dbReference>
<keyword evidence="3" id="KW-0227">DNA damage</keyword>
<name>A0A9P6M3Y4_MORAP</name>
<dbReference type="GO" id="GO:0000707">
    <property type="term" value="P:meiotic DNA recombinase assembly"/>
    <property type="evidence" value="ECO:0007669"/>
    <property type="project" value="TreeGrafter"/>
</dbReference>
<dbReference type="GO" id="GO:0005657">
    <property type="term" value="C:replication fork"/>
    <property type="evidence" value="ECO:0007669"/>
    <property type="project" value="TreeGrafter"/>
</dbReference>
<feature type="domain" description="RecA family profile 1" evidence="8">
    <location>
        <begin position="78"/>
        <end position="235"/>
    </location>
</feature>
<evidence type="ECO:0000313" key="9">
    <source>
        <dbReference type="EMBL" id="KAF9964462.1"/>
    </source>
</evidence>
<evidence type="ECO:0000256" key="6">
    <source>
        <dbReference type="ARBA" id="ARBA00023242"/>
    </source>
</evidence>
<dbReference type="CDD" id="cd19492">
    <property type="entry name" value="Rad51C"/>
    <property type="match status" value="1"/>
</dbReference>
<sequence>MATSRPAVTLRLSTALREKVLRSGYRSVADLACIPLDELASELKLSPEQVQELVLQVHPSSTSIAVLTANQAWEQEKQRAPITTSSSAIDSLFADGRGVPLGKVTEFCGLPGTGKTQLGMQLCINAQLSQTLGGTGGTSIYLGAETRVTAESLMQGVQYCRVHSPVELIAMIRILHDIVRAHPKTKLIVVDSIAFLFRSNFSDMQMRTKLVATLGRQLVSMAREFDIAVVVMNHMTTKIESSQVQKDVRNGDHPSDLVHPALGETWAAICTHRIRLLGHATARSARLFKSPSIQERSVPFQIVDEGISDVEDLSFVVPYGLADEDIAFGLDEDVW</sequence>
<keyword evidence="2" id="KW-0547">Nucleotide-binding</keyword>
<reference evidence="9" key="1">
    <citation type="journal article" date="2020" name="Fungal Divers.">
        <title>Resolving the Mortierellaceae phylogeny through synthesis of multi-gene phylogenetics and phylogenomics.</title>
        <authorList>
            <person name="Vandepol N."/>
            <person name="Liber J."/>
            <person name="Desiro A."/>
            <person name="Na H."/>
            <person name="Kennedy M."/>
            <person name="Barry K."/>
            <person name="Grigoriev I.V."/>
            <person name="Miller A.N."/>
            <person name="O'Donnell K."/>
            <person name="Stajich J.E."/>
            <person name="Bonito G."/>
        </authorList>
    </citation>
    <scope>NUCLEOTIDE SEQUENCE</scope>
    <source>
        <strain evidence="9">CK1249</strain>
    </source>
</reference>
<dbReference type="SMART" id="SM00382">
    <property type="entry name" value="AAA"/>
    <property type="match status" value="1"/>
</dbReference>
<dbReference type="Pfam" id="PF08423">
    <property type="entry name" value="Rad51"/>
    <property type="match status" value="1"/>
</dbReference>
<dbReference type="GO" id="GO:0005524">
    <property type="term" value="F:ATP binding"/>
    <property type="evidence" value="ECO:0007669"/>
    <property type="project" value="UniProtKB-KW"/>
</dbReference>
<evidence type="ECO:0000256" key="2">
    <source>
        <dbReference type="ARBA" id="ARBA00022741"/>
    </source>
</evidence>
<dbReference type="GO" id="GO:0140664">
    <property type="term" value="F:ATP-dependent DNA damage sensor activity"/>
    <property type="evidence" value="ECO:0007669"/>
    <property type="project" value="InterPro"/>
</dbReference>